<dbReference type="Proteomes" id="UP001191004">
    <property type="component" value="Unassembled WGS sequence"/>
</dbReference>
<evidence type="ECO:0000313" key="2">
    <source>
        <dbReference type="EMBL" id="RYC73513.1"/>
    </source>
</evidence>
<name>A0ABY0FK51_9BACT</name>
<keyword evidence="1" id="KW-0732">Signal</keyword>
<comment type="caution">
    <text evidence="2">The sequence shown here is derived from an EMBL/GenBank/DDBJ whole genome shotgun (WGS) entry which is preliminary data.</text>
</comment>
<accession>A0ABY0FK51</accession>
<evidence type="ECO:0008006" key="4">
    <source>
        <dbReference type="Google" id="ProtNLM"/>
    </source>
</evidence>
<feature type="signal peptide" evidence="1">
    <location>
        <begin position="1"/>
        <end position="30"/>
    </location>
</feature>
<reference evidence="2 3" key="1">
    <citation type="journal article" date="2018" name="bioRxiv">
        <title>Evidence of independent acquisition and adaption of ultra-small bacteria to human hosts across the highly diverse yet reduced genomes of the phylum Saccharibacteria.</title>
        <authorList>
            <person name="McLean J.S."/>
            <person name="Bor B."/>
            <person name="To T.T."/>
            <person name="Liu Q."/>
            <person name="Kearns K.A."/>
            <person name="Solden L.M."/>
            <person name="Wrighton K.C."/>
            <person name="He X."/>
            <person name="Shi W."/>
        </authorList>
    </citation>
    <scope>NUCLEOTIDE SEQUENCE [LARGE SCALE GENOMIC DNA]</scope>
    <source>
        <strain evidence="2 3">TM7_KMM_G3_1_HOT_351</strain>
    </source>
</reference>
<sequence length="181" mass="18555">MSKINRIVATLGIATALGVAAMPIATYAAATDTKNITVKVNVASVIALSADSLSTEVTMNPNNVNTTGLKTKLTVATNNKNGYKLTVKDVDSTTAMTSNDTTETIPALAGNLTAGTAGWNLSGGDLNKVAISATDQTVKTNPNTAHVGIQEDIDMTYGVATSAAQAQGTYQDVIIYTATAL</sequence>
<evidence type="ECO:0000313" key="3">
    <source>
        <dbReference type="Proteomes" id="UP001191004"/>
    </source>
</evidence>
<gene>
    <name evidence="2" type="ORF">G3KMM_00360</name>
</gene>
<evidence type="ECO:0000256" key="1">
    <source>
        <dbReference type="SAM" id="SignalP"/>
    </source>
</evidence>
<protein>
    <recommendedName>
        <fullName evidence="4">WxL domain-containing protein</fullName>
    </recommendedName>
</protein>
<proteinExistence type="predicted"/>
<organism evidence="2 3">
    <name type="scientific">Candidatus Nanosyncoccus nanoralicus</name>
    <dbReference type="NCBI Taxonomy" id="2171996"/>
    <lineage>
        <taxon>Bacteria</taxon>
        <taxon>Candidatus Saccharimonadota</taxon>
        <taxon>Candidatus Nanosyncoccalia</taxon>
        <taxon>Candidatus Nanosyncoccales</taxon>
        <taxon>Candidatus Nanosyncoccaceae</taxon>
        <taxon>Candidatus Nanosyncoccus</taxon>
    </lineage>
</organism>
<keyword evidence="3" id="KW-1185">Reference proteome</keyword>
<reference evidence="2 3" key="2">
    <citation type="journal article" date="2020" name="Cell Rep.">
        <title>Acquisition and Adaptation of Ultra-small Parasitic Reduced Genome Bacteria to Mammalian Hosts.</title>
        <authorList>
            <person name="McLean J.S."/>
            <person name="Bor B."/>
            <person name="Kerns K.A."/>
            <person name="Liu Q."/>
            <person name="To T.T."/>
            <person name="Solden L."/>
            <person name="Hendrickson E.L."/>
            <person name="Wrighton K."/>
            <person name="Shi W."/>
            <person name="He X."/>
        </authorList>
    </citation>
    <scope>NUCLEOTIDE SEQUENCE [LARGE SCALE GENOMIC DNA]</scope>
    <source>
        <strain evidence="2 3">TM7_KMM_G3_1_HOT_351</strain>
    </source>
</reference>
<feature type="chain" id="PRO_5045187927" description="WxL domain-containing protein" evidence="1">
    <location>
        <begin position="31"/>
        <end position="181"/>
    </location>
</feature>
<dbReference type="RefSeq" id="WP_129604772.1">
    <property type="nucleotide sequence ID" value="NZ_PRLL01000010.1"/>
</dbReference>
<dbReference type="EMBL" id="PRLL01000010">
    <property type="protein sequence ID" value="RYC73513.1"/>
    <property type="molecule type" value="Genomic_DNA"/>
</dbReference>